<evidence type="ECO:0000256" key="1">
    <source>
        <dbReference type="ARBA" id="ARBA00022729"/>
    </source>
</evidence>
<name>A0A1I0C3Q1_9FIRM</name>
<accession>A0A1I0C3Q1</accession>
<dbReference type="PANTHER" id="PTHR43037">
    <property type="entry name" value="UNNAMED PRODUCT-RELATED"/>
    <property type="match status" value="1"/>
</dbReference>
<organism evidence="2 3">
    <name type="scientific">[Clostridium] polysaccharolyticum</name>
    <dbReference type="NCBI Taxonomy" id="29364"/>
    <lineage>
        <taxon>Bacteria</taxon>
        <taxon>Bacillati</taxon>
        <taxon>Bacillota</taxon>
        <taxon>Clostridia</taxon>
        <taxon>Lachnospirales</taxon>
        <taxon>Lachnospiraceae</taxon>
    </lineage>
</organism>
<dbReference type="Gene3D" id="3.40.50.1820">
    <property type="entry name" value="alpha/beta hydrolase"/>
    <property type="match status" value="1"/>
</dbReference>
<dbReference type="AlphaFoldDB" id="A0A1I0C3Q1"/>
<evidence type="ECO:0008006" key="4">
    <source>
        <dbReference type="Google" id="ProtNLM"/>
    </source>
</evidence>
<dbReference type="PANTHER" id="PTHR43037:SF1">
    <property type="entry name" value="BLL1128 PROTEIN"/>
    <property type="match status" value="1"/>
</dbReference>
<dbReference type="OrthoDB" id="2751280at2"/>
<protein>
    <recommendedName>
        <fullName evidence="4">Prolyl oligopeptidase family protein</fullName>
    </recommendedName>
</protein>
<dbReference type="SUPFAM" id="SSF53474">
    <property type="entry name" value="alpha/beta-Hydrolases"/>
    <property type="match status" value="1"/>
</dbReference>
<reference evidence="2 3" key="1">
    <citation type="submission" date="2016-10" db="EMBL/GenBank/DDBJ databases">
        <authorList>
            <person name="de Groot N.N."/>
        </authorList>
    </citation>
    <scope>NUCLEOTIDE SEQUENCE [LARGE SCALE GENOMIC DNA]</scope>
    <source>
        <strain evidence="2 3">DSM 1801</strain>
    </source>
</reference>
<dbReference type="EMBL" id="FOHN01000009">
    <property type="protein sequence ID" value="SET14087.1"/>
    <property type="molecule type" value="Genomic_DNA"/>
</dbReference>
<evidence type="ECO:0000313" key="3">
    <source>
        <dbReference type="Proteomes" id="UP000199800"/>
    </source>
</evidence>
<evidence type="ECO:0000313" key="2">
    <source>
        <dbReference type="EMBL" id="SET14087.1"/>
    </source>
</evidence>
<dbReference type="RefSeq" id="WP_092477624.1">
    <property type="nucleotide sequence ID" value="NZ_FOHN01000009.1"/>
</dbReference>
<dbReference type="STRING" id="29364.SAMN04487772_1099"/>
<dbReference type="InterPro" id="IPR050955">
    <property type="entry name" value="Plant_Biomass_Hydrol_Est"/>
</dbReference>
<gene>
    <name evidence="2" type="ORF">SAMN04487772_1099</name>
</gene>
<keyword evidence="3" id="KW-1185">Reference proteome</keyword>
<dbReference type="InterPro" id="IPR029058">
    <property type="entry name" value="AB_hydrolase_fold"/>
</dbReference>
<dbReference type="Proteomes" id="UP000199800">
    <property type="component" value="Unassembled WGS sequence"/>
</dbReference>
<proteinExistence type="predicted"/>
<keyword evidence="1" id="KW-0732">Signal</keyword>
<sequence length="808" mass="95336">MEYKGVQFQCENIHIEQYLVLDVEQEISFDLFSLEIPSRVQDKINLMEEQKEMNFQVFEDTNIYYANDLSRFGEQNTVYLYAKVLTGFAQKAFLERDMPGFSKLWLNGRLIDACSERQQAVQYQVQLKSGINHIVLAFHRIRKSVFPPYVYLNLLPYENINHECFPFRRKEIYQKEHVLLPSQYDDKEQMLWFFLIPHNSDRQEYSIIIEKNQSVYDEIIIEPFKPYKVSVPLQENELMQVKAVCDVFTYAPEIYIKLPEKKVEQIVEQAIHYIAYHKECKEECFGRIAKIQNDLTFEKDIYQLCQELMQIFNGKPLEEKIIKSVYYLSDLDLSYQEMQVMLPADYDRDKTYPVIFCLGILDFDYIKLEELPKEHIIVNLSGRGILGGSYISEAAYFEGIEKIKQLYEIDTDRIFLIGKSNGGYGVWSLIQNYPDLAAAAFPISGYPYEPNIRNVANLDVYNVISNMDSCYTGKETVLKEQLGTNDRYKEIREDGLLHHTVTNFSIYDIEAIFQGKIREEYPKEIYFRTERNRNIKAYWISIWGIQKGQKSGLVKAKIQEDGNILLITKHTEGITVVLPPEVNKRKFYVNVNGNLVWFYKYNRNEIEIRFHEKGSFKINPDRKPERDMAKGNGLLDVYTGSVRIVVPKWYSDKEMSVAKKFQSPKSNGYYNSIHVCYPIYQTDTIKEEQKSKNLILINLDRKQLEEQYGISLNRYISFEQEGFFYEGKEYCGQYCVMQVIENPSRKESSILLVNTNDETMFRHNMFLRKIAIPFVVYGMHEYWNNVALIQWQDDFYGVYEWGNVMKPL</sequence>